<dbReference type="EMBL" id="JAIPUX010000521">
    <property type="protein sequence ID" value="KAH0627121.1"/>
    <property type="molecule type" value="Genomic_DNA"/>
</dbReference>
<gene>
    <name evidence="2" type="ORF">JD844_002535</name>
</gene>
<dbReference type="Proteomes" id="UP000826234">
    <property type="component" value="Unassembled WGS sequence"/>
</dbReference>
<name>A0ABQ7TBM3_PHRPL</name>
<comment type="caution">
    <text evidence="2">The sequence shown here is derived from an EMBL/GenBank/DDBJ whole genome shotgun (WGS) entry which is preliminary data.</text>
</comment>
<feature type="compositionally biased region" description="Basic and acidic residues" evidence="1">
    <location>
        <begin position="177"/>
        <end position="225"/>
    </location>
</feature>
<protein>
    <submittedName>
        <fullName evidence="2">Uncharacterized protein</fullName>
    </submittedName>
</protein>
<dbReference type="PANTHER" id="PTHR45762:SF13">
    <property type="entry name" value="U1-TYPE DOMAIN-CONTAINING PROTEIN"/>
    <property type="match status" value="1"/>
</dbReference>
<evidence type="ECO:0000313" key="3">
    <source>
        <dbReference type="Proteomes" id="UP000826234"/>
    </source>
</evidence>
<keyword evidence="3" id="KW-1185">Reference proteome</keyword>
<feature type="region of interest" description="Disordered" evidence="1">
    <location>
        <begin position="177"/>
        <end position="245"/>
    </location>
</feature>
<dbReference type="PANTHER" id="PTHR45762">
    <property type="entry name" value="ZINC FINGER RNA-BINDING PROTEIN"/>
    <property type="match status" value="1"/>
</dbReference>
<evidence type="ECO:0000256" key="1">
    <source>
        <dbReference type="SAM" id="MobiDB-lite"/>
    </source>
</evidence>
<organism evidence="2 3">
    <name type="scientific">Phrynosoma platyrhinos</name>
    <name type="common">Desert horned lizard</name>
    <dbReference type="NCBI Taxonomy" id="52577"/>
    <lineage>
        <taxon>Eukaryota</taxon>
        <taxon>Metazoa</taxon>
        <taxon>Chordata</taxon>
        <taxon>Craniata</taxon>
        <taxon>Vertebrata</taxon>
        <taxon>Euteleostomi</taxon>
        <taxon>Lepidosauria</taxon>
        <taxon>Squamata</taxon>
        <taxon>Bifurcata</taxon>
        <taxon>Unidentata</taxon>
        <taxon>Episquamata</taxon>
        <taxon>Toxicofera</taxon>
        <taxon>Iguania</taxon>
        <taxon>Phrynosomatidae</taxon>
        <taxon>Phrynosomatinae</taxon>
        <taxon>Phrynosoma</taxon>
    </lineage>
</organism>
<feature type="compositionally biased region" description="Basic and acidic residues" evidence="1">
    <location>
        <begin position="275"/>
        <end position="295"/>
    </location>
</feature>
<reference evidence="2 3" key="1">
    <citation type="journal article" date="2022" name="Gigascience">
        <title>A chromosome-level genome assembly and annotation of the desert horned lizard, Phrynosoma platyrhinos, provides insight into chromosomal rearrangements among reptiles.</title>
        <authorList>
            <person name="Koochekian N."/>
            <person name="Ascanio A."/>
            <person name="Farleigh K."/>
            <person name="Card D.C."/>
            <person name="Schield D.R."/>
            <person name="Castoe T.A."/>
            <person name="Jezkova T."/>
        </authorList>
    </citation>
    <scope>NUCLEOTIDE SEQUENCE [LARGE SCALE GENOMIC DNA]</scope>
    <source>
        <strain evidence="2">NK-2021</strain>
    </source>
</reference>
<accession>A0ABQ7TBM3</accession>
<feature type="region of interest" description="Disordered" evidence="1">
    <location>
        <begin position="275"/>
        <end position="308"/>
    </location>
</feature>
<feature type="compositionally biased region" description="Acidic residues" evidence="1">
    <location>
        <begin position="234"/>
        <end position="245"/>
    </location>
</feature>
<evidence type="ECO:0000313" key="2">
    <source>
        <dbReference type="EMBL" id="KAH0627121.1"/>
    </source>
</evidence>
<proteinExistence type="predicted"/>
<sequence length="470" mass="52848">MILSKRMHCKALEKHICKIYCASPINLQTHFLGYKHKAVEEALKSHGIVKPLSATREPIRPPETLPNYNHTQLDRDCEKTLEEQLNSCKDTEPAIGLQYVTEYQSKENLLYECNLCGCQSGLTNMFMHVLGVKHRLAYLKKHRPELADVKGRDDKYSLQLSDSLVTWFCEDDVGTENKEKDGPKLKDSAKNSEEDTKKAEDNKPTKLQCDDGSKSEGVEQQDKHPPRFHKVVFDDDDDDDDDDDQTFEIVDEEDASFILKVTQKLTDALVVYREKVSERKNSSESNPEEKVDQSEQSRMTSGRRDELDIDFSENQSSAQHSYEEMGTVFNVNPPNKRKASLLSANDKAIHCKRGTFMSTFAEVRNEHASDKMQDFPSQECLSNPALDNNSSFSNLSDVPIGSLPGPSVSESCIVANFLSSIKNMEVDEVAATLHKIAALNPAFSGMDVENVIKILTENGILISKKNTSTN</sequence>